<dbReference type="PANTHER" id="PTHR30487:SF0">
    <property type="entry name" value="PREPILIN LEADER PEPTIDASE_N-METHYLTRANSFERASE-RELATED"/>
    <property type="match status" value="1"/>
</dbReference>
<evidence type="ECO:0000256" key="7">
    <source>
        <dbReference type="ARBA" id="ARBA00022679"/>
    </source>
</evidence>
<keyword evidence="11 19" id="KW-1133">Transmembrane helix</keyword>
<keyword evidence="10 18" id="KW-0378">Hydrolase</keyword>
<feature type="transmembrane region" description="Helical" evidence="19">
    <location>
        <begin position="130"/>
        <end position="148"/>
    </location>
</feature>
<comment type="subcellular location">
    <subcellularLocation>
        <location evidence="1">Cell inner membrane</location>
        <topology evidence="1">Multi-pass membrane protein</topology>
    </subcellularLocation>
    <subcellularLocation>
        <location evidence="18">Cell membrane</location>
        <topology evidence="18">Multi-pass membrane protein</topology>
    </subcellularLocation>
</comment>
<evidence type="ECO:0000256" key="13">
    <source>
        <dbReference type="ARBA" id="ARBA00023268"/>
    </source>
</evidence>
<evidence type="ECO:0000256" key="18">
    <source>
        <dbReference type="RuleBase" id="RU003794"/>
    </source>
</evidence>
<dbReference type="PATRIC" id="fig|1212548.4.peg.3469"/>
<evidence type="ECO:0000256" key="12">
    <source>
        <dbReference type="ARBA" id="ARBA00023136"/>
    </source>
</evidence>
<dbReference type="PRINTS" id="PR00864">
    <property type="entry name" value="PREPILNPTASE"/>
</dbReference>
<dbReference type="GO" id="GO:0008168">
    <property type="term" value="F:methyltransferase activity"/>
    <property type="evidence" value="ECO:0007669"/>
    <property type="project" value="UniProtKB-KW"/>
</dbReference>
<name>M2UK12_STUST</name>
<evidence type="ECO:0000256" key="3">
    <source>
        <dbReference type="ARBA" id="ARBA00022475"/>
    </source>
</evidence>
<feature type="domain" description="Prepilin type IV endopeptidase peptidase" evidence="20">
    <location>
        <begin position="136"/>
        <end position="244"/>
    </location>
</feature>
<keyword evidence="6 18" id="KW-0645">Protease</keyword>
<feature type="domain" description="Prepilin peptidase A24 N-terminal" evidence="21">
    <location>
        <begin position="20"/>
        <end position="126"/>
    </location>
</feature>
<evidence type="ECO:0000256" key="10">
    <source>
        <dbReference type="ARBA" id="ARBA00022801"/>
    </source>
</evidence>
<evidence type="ECO:0000256" key="14">
    <source>
        <dbReference type="ARBA" id="ARBA00050401"/>
    </source>
</evidence>
<dbReference type="GO" id="GO:0032259">
    <property type="term" value="P:methylation"/>
    <property type="evidence" value="ECO:0007669"/>
    <property type="project" value="UniProtKB-KW"/>
</dbReference>
<reference evidence="22 23" key="1">
    <citation type="journal article" date="2013" name="Genome Announc.">
        <title>Draft Genome of Pseudomonas stutzeri Strain NF13, a Nitrogen Fixer Isolated from the Galapagos Rift Hydrothermal Vent.</title>
        <authorList>
            <person name="Pena A."/>
            <person name="Busquets A."/>
            <person name="Gomila M."/>
            <person name="Mayol J."/>
            <person name="Bosch R."/>
            <person name="Nogales B."/>
            <person name="Garcia-Valdes E."/>
            <person name="Bennasar A."/>
            <person name="Lalucat J."/>
        </authorList>
    </citation>
    <scope>NUCLEOTIDE SEQUENCE [LARGE SCALE GENOMIC DNA]</scope>
    <source>
        <strain evidence="22 23">NF13</strain>
    </source>
</reference>
<dbReference type="GO" id="GO:0006465">
    <property type="term" value="P:signal peptide processing"/>
    <property type="evidence" value="ECO:0007669"/>
    <property type="project" value="TreeGrafter"/>
</dbReference>
<dbReference type="GO" id="GO:0005886">
    <property type="term" value="C:plasma membrane"/>
    <property type="evidence" value="ECO:0007669"/>
    <property type="project" value="UniProtKB-SubCell"/>
</dbReference>
<evidence type="ECO:0000313" key="22">
    <source>
        <dbReference type="EMBL" id="EMD98824.1"/>
    </source>
</evidence>
<evidence type="ECO:0000256" key="17">
    <source>
        <dbReference type="RuleBase" id="RU003793"/>
    </source>
</evidence>
<comment type="caution">
    <text evidence="22">The sequence shown here is derived from an EMBL/GenBank/DDBJ whole genome shotgun (WGS) entry which is preliminary data.</text>
</comment>
<dbReference type="EMBL" id="AOBS01000071">
    <property type="protein sequence ID" value="EMD98824.1"/>
    <property type="molecule type" value="Genomic_DNA"/>
</dbReference>
<keyword evidence="12 19" id="KW-0472">Membrane</keyword>
<feature type="transmembrane region" description="Helical" evidence="19">
    <location>
        <begin position="216"/>
        <end position="249"/>
    </location>
</feature>
<protein>
    <recommendedName>
        <fullName evidence="16 18">Prepilin leader peptidase/N-methyltransferase</fullName>
        <ecNumber evidence="18">2.1.1.-</ecNumber>
        <ecNumber evidence="15 18">3.4.23.43</ecNumber>
    </recommendedName>
</protein>
<evidence type="ECO:0000313" key="23">
    <source>
        <dbReference type="Proteomes" id="UP000011700"/>
    </source>
</evidence>
<keyword evidence="8" id="KW-0949">S-adenosyl-L-methionine</keyword>
<evidence type="ECO:0000259" key="21">
    <source>
        <dbReference type="Pfam" id="PF06750"/>
    </source>
</evidence>
<dbReference type="Pfam" id="PF06750">
    <property type="entry name" value="A24_N_bact"/>
    <property type="match status" value="1"/>
</dbReference>
<dbReference type="Pfam" id="PF01478">
    <property type="entry name" value="Peptidase_A24"/>
    <property type="match status" value="1"/>
</dbReference>
<feature type="transmembrane region" description="Helical" evidence="19">
    <location>
        <begin position="160"/>
        <end position="177"/>
    </location>
</feature>
<dbReference type="FunFam" id="1.20.120.1220:FF:000001">
    <property type="entry name" value="Type 4 prepilin-like proteins leader peptide-processing enzyme"/>
    <property type="match status" value="1"/>
</dbReference>
<evidence type="ECO:0000256" key="9">
    <source>
        <dbReference type="ARBA" id="ARBA00022692"/>
    </source>
</evidence>
<gene>
    <name evidence="22" type="ORF">B381_17659</name>
</gene>
<dbReference type="eggNOG" id="COG1989">
    <property type="taxonomic scope" value="Bacteria"/>
</dbReference>
<evidence type="ECO:0000256" key="16">
    <source>
        <dbReference type="ARBA" id="ARBA00071870"/>
    </source>
</evidence>
<feature type="transmembrane region" description="Helical" evidence="19">
    <location>
        <begin position="183"/>
        <end position="204"/>
    </location>
</feature>
<evidence type="ECO:0000256" key="5">
    <source>
        <dbReference type="ARBA" id="ARBA00022603"/>
    </source>
</evidence>
<feature type="transmembrane region" description="Helical" evidence="19">
    <location>
        <begin position="261"/>
        <end position="280"/>
    </location>
</feature>
<dbReference type="AlphaFoldDB" id="M2UK12"/>
<dbReference type="Proteomes" id="UP000011700">
    <property type="component" value="Unassembled WGS sequence"/>
</dbReference>
<proteinExistence type="inferred from homology"/>
<evidence type="ECO:0000256" key="19">
    <source>
        <dbReference type="SAM" id="Phobius"/>
    </source>
</evidence>
<dbReference type="InterPro" id="IPR050882">
    <property type="entry name" value="Prepilin_peptidase/N-MTase"/>
</dbReference>
<dbReference type="RefSeq" id="WP_003302805.1">
    <property type="nucleotide sequence ID" value="NZ_AOBS01000071.1"/>
</dbReference>
<feature type="transmembrane region" description="Helical" evidence="19">
    <location>
        <begin position="6"/>
        <end position="33"/>
    </location>
</feature>
<dbReference type="PANTHER" id="PTHR30487">
    <property type="entry name" value="TYPE 4 PREPILIN-LIKE PROTEINS LEADER PEPTIDE-PROCESSING ENZYME"/>
    <property type="match status" value="1"/>
</dbReference>
<dbReference type="InterPro" id="IPR010627">
    <property type="entry name" value="Prepilin_pept_A24_N"/>
</dbReference>
<dbReference type="InterPro" id="IPR000045">
    <property type="entry name" value="Prepilin_IV_endopep_pep"/>
</dbReference>
<dbReference type="OrthoDB" id="9789291at2"/>
<sequence length="289" mass="32278">MMLMDYLASHVLAVVLSAALLGLLVGSFLNVLIYRLPIMMQREWRAQALEYLECPPEQISERFNLLLPSSRCPHCDHQIRSWENIPLVSWLALRGKCSSCRAPISSRYPLVELACGLLSGYVAWHFGFTWQAGAMLLLTWGLVAMSMIDIDHQLLPDSLVLPLLWLGLILNNFGLFVSFESALWGAVAGYLSLWSVYWLFKLVTGKEGMGYGDFKLLAMLGAWGGWQVLPLTILLSSVVGAVLGTILLRVQRAESSTPIPFGPYLAIAGWIALLWGDWITESYLQLARF</sequence>
<evidence type="ECO:0000256" key="6">
    <source>
        <dbReference type="ARBA" id="ARBA00022670"/>
    </source>
</evidence>
<evidence type="ECO:0000256" key="11">
    <source>
        <dbReference type="ARBA" id="ARBA00022989"/>
    </source>
</evidence>
<keyword evidence="7 18" id="KW-0808">Transferase</keyword>
<evidence type="ECO:0000256" key="15">
    <source>
        <dbReference type="ARBA" id="ARBA00067082"/>
    </source>
</evidence>
<evidence type="ECO:0000256" key="8">
    <source>
        <dbReference type="ARBA" id="ARBA00022691"/>
    </source>
</evidence>
<keyword evidence="4" id="KW-0997">Cell inner membrane</keyword>
<dbReference type="Gene3D" id="1.20.120.1220">
    <property type="match status" value="1"/>
</dbReference>
<dbReference type="EC" id="3.4.23.43" evidence="15 18"/>
<keyword evidence="5 18" id="KW-0489">Methyltransferase</keyword>
<comment type="catalytic activity">
    <reaction evidence="14 18">
        <text>Typically cleaves a -Gly-|-Phe- bond to release an N-terminal, basic peptide of 5-8 residues from type IV prepilin, and then N-methylates the new N-terminal amino group, the methyl donor being S-adenosyl-L-methionine.</text>
        <dbReference type="EC" id="3.4.23.43"/>
    </reaction>
</comment>
<keyword evidence="9 18" id="KW-0812">Transmembrane</keyword>
<organism evidence="22 23">
    <name type="scientific">Stutzerimonas stutzeri NF13</name>
    <dbReference type="NCBI Taxonomy" id="1212548"/>
    <lineage>
        <taxon>Bacteria</taxon>
        <taxon>Pseudomonadati</taxon>
        <taxon>Pseudomonadota</taxon>
        <taxon>Gammaproteobacteria</taxon>
        <taxon>Pseudomonadales</taxon>
        <taxon>Pseudomonadaceae</taxon>
        <taxon>Stutzerimonas</taxon>
    </lineage>
</organism>
<dbReference type="InterPro" id="IPR014032">
    <property type="entry name" value="Peptidase_A24A_bac"/>
</dbReference>
<evidence type="ECO:0000256" key="1">
    <source>
        <dbReference type="ARBA" id="ARBA00004429"/>
    </source>
</evidence>
<evidence type="ECO:0000256" key="2">
    <source>
        <dbReference type="ARBA" id="ARBA00005801"/>
    </source>
</evidence>
<accession>M2UK12</accession>
<evidence type="ECO:0000259" key="20">
    <source>
        <dbReference type="Pfam" id="PF01478"/>
    </source>
</evidence>
<comment type="function">
    <text evidence="18">Plays an essential role in type IV pili and type II pseudopili formation by proteolytically removing the leader sequence from substrate proteins and subsequently monomethylating the alpha-amino group of the newly exposed N-terminal phenylalanine.</text>
</comment>
<keyword evidence="3" id="KW-1003">Cell membrane</keyword>
<evidence type="ECO:0000256" key="4">
    <source>
        <dbReference type="ARBA" id="ARBA00022519"/>
    </source>
</evidence>
<keyword evidence="13 18" id="KW-0511">Multifunctional enzyme</keyword>
<dbReference type="GO" id="GO:0004190">
    <property type="term" value="F:aspartic-type endopeptidase activity"/>
    <property type="evidence" value="ECO:0007669"/>
    <property type="project" value="UniProtKB-EC"/>
</dbReference>
<comment type="similarity">
    <text evidence="2 17">Belongs to the peptidase A24 family.</text>
</comment>
<dbReference type="EC" id="2.1.1.-" evidence="18"/>